<accession>A0A4C1VXK8</accession>
<gene>
    <name evidence="1" type="ORF">EVAR_87450_1</name>
</gene>
<reference evidence="1 2" key="1">
    <citation type="journal article" date="2019" name="Commun. Biol.">
        <title>The bagworm genome reveals a unique fibroin gene that provides high tensile strength.</title>
        <authorList>
            <person name="Kono N."/>
            <person name="Nakamura H."/>
            <person name="Ohtoshi R."/>
            <person name="Tomita M."/>
            <person name="Numata K."/>
            <person name="Arakawa K."/>
        </authorList>
    </citation>
    <scope>NUCLEOTIDE SEQUENCE [LARGE SCALE GENOMIC DNA]</scope>
</reference>
<evidence type="ECO:0000313" key="1">
    <source>
        <dbReference type="EMBL" id="GBP43533.1"/>
    </source>
</evidence>
<protein>
    <submittedName>
        <fullName evidence="1">Uncharacterized protein</fullName>
    </submittedName>
</protein>
<name>A0A4C1VXK8_EUMVA</name>
<organism evidence="1 2">
    <name type="scientific">Eumeta variegata</name>
    <name type="common">Bagworm moth</name>
    <name type="synonym">Eumeta japonica</name>
    <dbReference type="NCBI Taxonomy" id="151549"/>
    <lineage>
        <taxon>Eukaryota</taxon>
        <taxon>Metazoa</taxon>
        <taxon>Ecdysozoa</taxon>
        <taxon>Arthropoda</taxon>
        <taxon>Hexapoda</taxon>
        <taxon>Insecta</taxon>
        <taxon>Pterygota</taxon>
        <taxon>Neoptera</taxon>
        <taxon>Endopterygota</taxon>
        <taxon>Lepidoptera</taxon>
        <taxon>Glossata</taxon>
        <taxon>Ditrysia</taxon>
        <taxon>Tineoidea</taxon>
        <taxon>Psychidae</taxon>
        <taxon>Oiketicinae</taxon>
        <taxon>Eumeta</taxon>
    </lineage>
</organism>
<comment type="caution">
    <text evidence="1">The sequence shown here is derived from an EMBL/GenBank/DDBJ whole genome shotgun (WGS) entry which is preliminary data.</text>
</comment>
<dbReference type="EMBL" id="BGZK01000438">
    <property type="protein sequence ID" value="GBP43533.1"/>
    <property type="molecule type" value="Genomic_DNA"/>
</dbReference>
<dbReference type="Proteomes" id="UP000299102">
    <property type="component" value="Unassembled WGS sequence"/>
</dbReference>
<keyword evidence="2" id="KW-1185">Reference proteome</keyword>
<evidence type="ECO:0000313" key="2">
    <source>
        <dbReference type="Proteomes" id="UP000299102"/>
    </source>
</evidence>
<proteinExistence type="predicted"/>
<sequence>MVSVRVATVADRISGVGHAPAANRNDDIGAGGFVRKAPPDIYLSACLSGISSKRLKITVRLSLKGRGTDWATFRILT</sequence>
<dbReference type="AlphaFoldDB" id="A0A4C1VXK8"/>